<dbReference type="InterPro" id="IPR022909">
    <property type="entry name" value="Ribosomal_uL10_arc"/>
</dbReference>
<feature type="domain" description="Large ribosomal subunit protein uL10-like insertion" evidence="8">
    <location>
        <begin position="129"/>
        <end position="199"/>
    </location>
</feature>
<reference evidence="9" key="1">
    <citation type="journal article" date="2014" name="Int. J. Syst. Evol. Microbiol.">
        <title>Complete genome sequence of Corynebacterium casei LMG S-19264T (=DSM 44701T), isolated from a smear-ripened cheese.</title>
        <authorList>
            <consortium name="US DOE Joint Genome Institute (JGI-PGF)"/>
            <person name="Walter F."/>
            <person name="Albersmeier A."/>
            <person name="Kalinowski J."/>
            <person name="Ruckert C."/>
        </authorList>
    </citation>
    <scope>NUCLEOTIDE SEQUENCE</scope>
    <source>
        <strain evidence="9">JCM 11219</strain>
    </source>
</reference>
<proteinExistence type="inferred from homology"/>
<dbReference type="FunFam" id="3.90.105.20:FF:000001">
    <property type="entry name" value="60S acidic ribosomal protein P0"/>
    <property type="match status" value="1"/>
</dbReference>
<evidence type="ECO:0000259" key="8">
    <source>
        <dbReference type="Pfam" id="PF17777"/>
    </source>
</evidence>
<feature type="compositionally biased region" description="Basic and acidic residues" evidence="7">
    <location>
        <begin position="330"/>
        <end position="344"/>
    </location>
</feature>
<dbReference type="Gene3D" id="3.30.70.1730">
    <property type="match status" value="1"/>
</dbReference>
<dbReference type="Pfam" id="PF00466">
    <property type="entry name" value="Ribosomal_L10"/>
    <property type="match status" value="1"/>
</dbReference>
<dbReference type="EMBL" id="BMNM01000006">
    <property type="protein sequence ID" value="GGI79371.1"/>
    <property type="molecule type" value="Genomic_DNA"/>
</dbReference>
<name>A0A830E3U7_9CREN</name>
<dbReference type="InterPro" id="IPR001790">
    <property type="entry name" value="Ribosomal_uL10"/>
</dbReference>
<dbReference type="Gene3D" id="6.10.140.760">
    <property type="match status" value="1"/>
</dbReference>
<dbReference type="Gene3D" id="3.90.105.20">
    <property type="match status" value="1"/>
</dbReference>
<dbReference type="GO" id="GO:0000027">
    <property type="term" value="P:ribosomal large subunit assembly"/>
    <property type="evidence" value="ECO:0007669"/>
    <property type="project" value="TreeGrafter"/>
</dbReference>
<evidence type="ECO:0000313" key="9">
    <source>
        <dbReference type="EMBL" id="GGI79371.1"/>
    </source>
</evidence>
<evidence type="ECO:0000256" key="3">
    <source>
        <dbReference type="ARBA" id="ARBA00022884"/>
    </source>
</evidence>
<feature type="region of interest" description="Disordered" evidence="7">
    <location>
        <begin position="317"/>
        <end position="360"/>
    </location>
</feature>
<reference evidence="9" key="2">
    <citation type="submission" date="2020-09" db="EMBL/GenBank/DDBJ databases">
        <authorList>
            <person name="Sun Q."/>
            <person name="Ohkuma M."/>
        </authorList>
    </citation>
    <scope>NUCLEOTIDE SEQUENCE</scope>
    <source>
        <strain evidence="9">JCM 11219</strain>
    </source>
</reference>
<keyword evidence="3 6" id="KW-0694">RNA-binding</keyword>
<dbReference type="AlphaFoldDB" id="A0A830E3U7"/>
<dbReference type="PANTHER" id="PTHR45699:SF3">
    <property type="entry name" value="LARGE RIBOSOMAL SUBUNIT PROTEIN UL10"/>
    <property type="match status" value="1"/>
</dbReference>
<comment type="function">
    <text evidence="6">Forms part of the ribosomal stalk, playing a central role in the interaction of the ribosome with GTP-bound translation factors.</text>
</comment>
<dbReference type="SUPFAM" id="SSF160369">
    <property type="entry name" value="Ribosomal protein L10-like"/>
    <property type="match status" value="1"/>
</dbReference>
<comment type="similarity">
    <text evidence="1 6">Belongs to the universal ribosomal protein uL10 family.</text>
</comment>
<comment type="caution">
    <text evidence="9">The sequence shown here is derived from an EMBL/GenBank/DDBJ whole genome shotgun (WGS) entry which is preliminary data.</text>
</comment>
<organism evidence="9 10">
    <name type="scientific">Vulcanisaeta souniana JCM 11219</name>
    <dbReference type="NCBI Taxonomy" id="1293586"/>
    <lineage>
        <taxon>Archaea</taxon>
        <taxon>Thermoproteota</taxon>
        <taxon>Thermoprotei</taxon>
        <taxon>Thermoproteales</taxon>
        <taxon>Thermoproteaceae</taxon>
        <taxon>Vulcanisaeta</taxon>
    </lineage>
</organism>
<dbReference type="HAMAP" id="MF_00280">
    <property type="entry name" value="Ribosomal_uL10_arch"/>
    <property type="match status" value="1"/>
</dbReference>
<dbReference type="InterPro" id="IPR043141">
    <property type="entry name" value="Ribosomal_uL10-like_sf"/>
</dbReference>
<evidence type="ECO:0000256" key="6">
    <source>
        <dbReference type="HAMAP-Rule" id="MF_00280"/>
    </source>
</evidence>
<keyword evidence="5 6" id="KW-0687">Ribonucleoprotein</keyword>
<evidence type="ECO:0000256" key="7">
    <source>
        <dbReference type="SAM" id="MobiDB-lite"/>
    </source>
</evidence>
<protein>
    <recommendedName>
        <fullName evidence="6">Large ribosomal subunit protein uL10</fullName>
    </recommendedName>
    <alternativeName>
        <fullName evidence="6">Acidic ribosomal protein P0 homolog</fullName>
    </alternativeName>
</protein>
<gene>
    <name evidence="6" type="primary">rpl10</name>
    <name evidence="6" type="synonym">rplP0</name>
    <name evidence="9" type="ORF">GCM10007112_15360</name>
</gene>
<comment type="subunit">
    <text evidence="6">Part of the 50S ribosomal subunit. Forms part of the ribosomal stalk which helps the ribosome interact with GTP-bound translation factors. Forms a heptameric L10(L12)2(L12)2(L12)2 complex, where L10 forms an elongated spine to which the L12 dimers bind in a sequential fashion.</text>
</comment>
<dbReference type="Proteomes" id="UP000657075">
    <property type="component" value="Unassembled WGS sequence"/>
</dbReference>
<dbReference type="GO" id="GO:0002181">
    <property type="term" value="P:cytoplasmic translation"/>
    <property type="evidence" value="ECO:0007669"/>
    <property type="project" value="TreeGrafter"/>
</dbReference>
<dbReference type="GO" id="GO:0003735">
    <property type="term" value="F:structural constituent of ribosome"/>
    <property type="evidence" value="ECO:0007669"/>
    <property type="project" value="TreeGrafter"/>
</dbReference>
<sequence>MHWAVLASMASQPVFKRTYVRTKPYPEEKVRIINELKELFSKYETVFVIDLHETSNRVLQEYRFWLRRRGARVIKAKNTLVLIALRQLMGSVSEDIEKLFTGENLLVFTNENPFELAKWIWGTGVRREAMPGDVAPFDLVAPAGNTNMGPGPIMSKFGKLKIPIKVQDGKIWIVKDTVVAKRGDKINEDAAEILKKLNVKPIFETLNIKAAIMKGKYVITTDELRIDTKAYRTMIEDAARGAFNLAVNTAYPTPEVLRVSIAKAHMEAINLAVNARYVTPETAQYIISRAAAEANALASVIAPKAPELGLQVVQQAQQTKTEATQAAAESKPEEKKAEEKKEEGPSEEEIASGLSSLFGG</sequence>
<evidence type="ECO:0000256" key="4">
    <source>
        <dbReference type="ARBA" id="ARBA00022980"/>
    </source>
</evidence>
<dbReference type="InterPro" id="IPR050323">
    <property type="entry name" value="Ribosomal_protein_uL10"/>
</dbReference>
<dbReference type="GO" id="GO:0070180">
    <property type="term" value="F:large ribosomal subunit rRNA binding"/>
    <property type="evidence" value="ECO:0007669"/>
    <property type="project" value="UniProtKB-UniRule"/>
</dbReference>
<evidence type="ECO:0000256" key="1">
    <source>
        <dbReference type="ARBA" id="ARBA00008889"/>
    </source>
</evidence>
<keyword evidence="2 6" id="KW-0699">rRNA-binding</keyword>
<evidence type="ECO:0000313" key="10">
    <source>
        <dbReference type="Proteomes" id="UP000657075"/>
    </source>
</evidence>
<evidence type="ECO:0000256" key="2">
    <source>
        <dbReference type="ARBA" id="ARBA00022730"/>
    </source>
</evidence>
<dbReference type="Pfam" id="PF17777">
    <property type="entry name" value="RL10P_insert"/>
    <property type="match status" value="1"/>
</dbReference>
<accession>A0A830E3U7</accession>
<keyword evidence="4 6" id="KW-0689">Ribosomal protein</keyword>
<dbReference type="InterPro" id="IPR043164">
    <property type="entry name" value="Ribosomal_uL10-like_insert_sf"/>
</dbReference>
<dbReference type="GO" id="GO:0022625">
    <property type="term" value="C:cytosolic large ribosomal subunit"/>
    <property type="evidence" value="ECO:0007669"/>
    <property type="project" value="TreeGrafter"/>
</dbReference>
<dbReference type="PANTHER" id="PTHR45699">
    <property type="entry name" value="60S ACIDIC RIBOSOMAL PROTEIN P0"/>
    <property type="match status" value="1"/>
</dbReference>
<evidence type="ECO:0000256" key="5">
    <source>
        <dbReference type="ARBA" id="ARBA00023274"/>
    </source>
</evidence>
<dbReference type="InterPro" id="IPR040637">
    <property type="entry name" value="Ribosomal_uL10-like_insert"/>
</dbReference>
<feature type="compositionally biased region" description="Low complexity" evidence="7">
    <location>
        <begin position="317"/>
        <end position="329"/>
    </location>
</feature>